<name>A0AAD7P7A3_QUISA</name>
<protein>
    <submittedName>
        <fullName evidence="1">Condensin-2 complex subunit G2</fullName>
    </submittedName>
</protein>
<dbReference type="EMBL" id="JARAOO010000014">
    <property type="protein sequence ID" value="KAJ7944519.1"/>
    <property type="molecule type" value="Genomic_DNA"/>
</dbReference>
<dbReference type="PANTHER" id="PTHR16199">
    <property type="entry name" value="CONDENSIN-2 COMPLEX SUBUNIT G2"/>
    <property type="match status" value="1"/>
</dbReference>
<accession>A0AAD7P7A3</accession>
<dbReference type="GO" id="GO:0000070">
    <property type="term" value="P:mitotic sister chromatid segregation"/>
    <property type="evidence" value="ECO:0007669"/>
    <property type="project" value="TreeGrafter"/>
</dbReference>
<dbReference type="GO" id="GO:0005634">
    <property type="term" value="C:nucleus"/>
    <property type="evidence" value="ECO:0007669"/>
    <property type="project" value="InterPro"/>
</dbReference>
<dbReference type="Pfam" id="PF12422">
    <property type="entry name" value="Condensin2nSMC"/>
    <property type="match status" value="1"/>
</dbReference>
<evidence type="ECO:0000313" key="2">
    <source>
        <dbReference type="Proteomes" id="UP001163823"/>
    </source>
</evidence>
<dbReference type="AlphaFoldDB" id="A0AAD7P7A3"/>
<gene>
    <name evidence="1" type="ORF">O6P43_033905</name>
</gene>
<evidence type="ECO:0000313" key="1">
    <source>
        <dbReference type="EMBL" id="KAJ7944519.1"/>
    </source>
</evidence>
<dbReference type="KEGG" id="qsa:O6P43_033905"/>
<comment type="caution">
    <text evidence="1">The sequence shown here is derived from an EMBL/GenBank/DDBJ whole genome shotgun (WGS) entry which is preliminary data.</text>
</comment>
<organism evidence="1 2">
    <name type="scientific">Quillaja saponaria</name>
    <name type="common">Soap bark tree</name>
    <dbReference type="NCBI Taxonomy" id="32244"/>
    <lineage>
        <taxon>Eukaryota</taxon>
        <taxon>Viridiplantae</taxon>
        <taxon>Streptophyta</taxon>
        <taxon>Embryophyta</taxon>
        <taxon>Tracheophyta</taxon>
        <taxon>Spermatophyta</taxon>
        <taxon>Magnoliopsida</taxon>
        <taxon>eudicotyledons</taxon>
        <taxon>Gunneridae</taxon>
        <taxon>Pentapetalae</taxon>
        <taxon>rosids</taxon>
        <taxon>fabids</taxon>
        <taxon>Fabales</taxon>
        <taxon>Quillajaceae</taxon>
        <taxon>Quillaja</taxon>
    </lineage>
</organism>
<proteinExistence type="predicted"/>
<dbReference type="GO" id="GO:0000796">
    <property type="term" value="C:condensin complex"/>
    <property type="evidence" value="ECO:0007669"/>
    <property type="project" value="TreeGrafter"/>
</dbReference>
<reference evidence="1" key="1">
    <citation type="journal article" date="2023" name="Science">
        <title>Elucidation of the pathway for biosynthesis of saponin adjuvants from the soapbark tree.</title>
        <authorList>
            <person name="Reed J."/>
            <person name="Orme A."/>
            <person name="El-Demerdash A."/>
            <person name="Owen C."/>
            <person name="Martin L.B.B."/>
            <person name="Misra R.C."/>
            <person name="Kikuchi S."/>
            <person name="Rejzek M."/>
            <person name="Martin A.C."/>
            <person name="Harkess A."/>
            <person name="Leebens-Mack J."/>
            <person name="Louveau T."/>
            <person name="Stephenson M.J."/>
            <person name="Osbourn A."/>
        </authorList>
    </citation>
    <scope>NUCLEOTIDE SEQUENCE</scope>
    <source>
        <strain evidence="1">S10</strain>
    </source>
</reference>
<dbReference type="PANTHER" id="PTHR16199:SF4">
    <property type="entry name" value="CONDENSIN-2 COMPLEX SUBUNIT G2"/>
    <property type="match status" value="1"/>
</dbReference>
<sequence>MHPQNAFSPSALLPDIQALRDNQALFELDAVLSSGITILCEEWWKDNLPGRESLFSQSLPFLLARSLTLKKKMDVHRVCASRGIYFCDFEDETIEDLKLLLIRCLISPLYLKTEYGRRLLAFLFGLSNQIVKDTVAMIPSQIPFGRKSILEAYRDFIFRAWKAAEEDNKG</sequence>
<keyword evidence="2" id="KW-1185">Reference proteome</keyword>
<dbReference type="InterPro" id="IPR024741">
    <property type="entry name" value="Condensin2_G2"/>
</dbReference>
<dbReference type="Proteomes" id="UP001163823">
    <property type="component" value="Chromosome 14"/>
</dbReference>